<feature type="transmembrane region" description="Helical" evidence="7">
    <location>
        <begin position="166"/>
        <end position="186"/>
    </location>
</feature>
<dbReference type="CDD" id="cd13134">
    <property type="entry name" value="MATE_like_8"/>
    <property type="match status" value="1"/>
</dbReference>
<keyword evidence="4 7" id="KW-0812">Transmembrane</keyword>
<evidence type="ECO:0000256" key="3">
    <source>
        <dbReference type="ARBA" id="ARBA00022475"/>
    </source>
</evidence>
<evidence type="ECO:0000313" key="8">
    <source>
        <dbReference type="EMBL" id="SKB49753.1"/>
    </source>
</evidence>
<dbReference type="NCBIfam" id="TIGR00797">
    <property type="entry name" value="matE"/>
    <property type="match status" value="1"/>
</dbReference>
<feature type="transmembrane region" description="Helical" evidence="7">
    <location>
        <begin position="362"/>
        <end position="382"/>
    </location>
</feature>
<evidence type="ECO:0000256" key="1">
    <source>
        <dbReference type="ARBA" id="ARBA00004651"/>
    </source>
</evidence>
<evidence type="ECO:0000256" key="5">
    <source>
        <dbReference type="ARBA" id="ARBA00022989"/>
    </source>
</evidence>
<dbReference type="OrthoDB" id="9780160at2"/>
<comment type="subcellular location">
    <subcellularLocation>
        <location evidence="1">Cell membrane</location>
        <topology evidence="1">Multi-pass membrane protein</topology>
    </subcellularLocation>
</comment>
<protein>
    <submittedName>
        <fullName evidence="8">Putative efflux protein, MATE family</fullName>
    </submittedName>
</protein>
<feature type="transmembrane region" description="Helical" evidence="7">
    <location>
        <begin position="93"/>
        <end position="114"/>
    </location>
</feature>
<dbReference type="RefSeq" id="WP_079589643.1">
    <property type="nucleotide sequence ID" value="NZ_FUYN01000003.1"/>
</dbReference>
<dbReference type="PANTHER" id="PTHR42925">
    <property type="entry name" value="MULTIDRUG AND TOXIN EFFLUX PROTEIN MATE FAMILY"/>
    <property type="match status" value="1"/>
</dbReference>
<keyword evidence="2" id="KW-0813">Transport</keyword>
<dbReference type="PANTHER" id="PTHR42925:SF2">
    <property type="entry name" value="NA+ DRIVEN MULTIDRUG EFFLUX PUMP"/>
    <property type="match status" value="1"/>
</dbReference>
<dbReference type="PIRSF" id="PIRSF006603">
    <property type="entry name" value="DinF"/>
    <property type="match status" value="1"/>
</dbReference>
<reference evidence="9" key="1">
    <citation type="submission" date="2017-02" db="EMBL/GenBank/DDBJ databases">
        <authorList>
            <person name="Varghese N."/>
            <person name="Submissions S."/>
        </authorList>
    </citation>
    <scope>NUCLEOTIDE SEQUENCE [LARGE SCALE GENOMIC DNA]</scope>
    <source>
        <strain evidence="9">ATCC 35199</strain>
    </source>
</reference>
<dbReference type="GO" id="GO:0042910">
    <property type="term" value="F:xenobiotic transmembrane transporter activity"/>
    <property type="evidence" value="ECO:0007669"/>
    <property type="project" value="InterPro"/>
</dbReference>
<dbReference type="EMBL" id="FUYN01000003">
    <property type="protein sequence ID" value="SKB49753.1"/>
    <property type="molecule type" value="Genomic_DNA"/>
</dbReference>
<keyword evidence="5 7" id="KW-1133">Transmembrane helix</keyword>
<evidence type="ECO:0000256" key="4">
    <source>
        <dbReference type="ARBA" id="ARBA00022692"/>
    </source>
</evidence>
<dbReference type="GO" id="GO:0015297">
    <property type="term" value="F:antiporter activity"/>
    <property type="evidence" value="ECO:0007669"/>
    <property type="project" value="InterPro"/>
</dbReference>
<feature type="transmembrane region" description="Helical" evidence="7">
    <location>
        <begin position="394"/>
        <end position="416"/>
    </location>
</feature>
<evidence type="ECO:0000256" key="6">
    <source>
        <dbReference type="ARBA" id="ARBA00023136"/>
    </source>
</evidence>
<evidence type="ECO:0000256" key="7">
    <source>
        <dbReference type="SAM" id="Phobius"/>
    </source>
</evidence>
<sequence length="458" mass="50080">MTSTKTKFDKTFFKTMLAIAIPISIQNLISSSLNMIDILMIGRVSENALAAVGMANQLFFFFMLISFGICSGAGIFISQYWGKKDIAKIKSTLGFAIIAVAIIGLIFSFVAIVLPKYIMMVFDAKGEVMELGVSYLRIIGISYVVTAISFAYGFSCRSVQKANMPMIVSSISLLINTGLNYLLIFGKFGFPEMGVSGAALATAIARFTELFLMILIIYRDKAHPLAANIKELMAFDKDFLKKYYVTATPVIINEMMWSLGTIMYSVAYSRVGTTAIAAVQVANTVSNIFMVGSMGVGNACAVMLGSELGAGRDEIAIRYAKRFCVITFSIGAGVGLLLYTSIPLVNTWFGVTPNLEQSVRNILLVKCFFSPFVTFNTALIIGILRSGGDTKYALFLEMGGVWLIGVPMAFLGALWFKLPIHFIVLMVSFEEFFKTIVGLPRVLSNKWAKNLVEDTALA</sequence>
<dbReference type="InterPro" id="IPR048279">
    <property type="entry name" value="MdtK-like"/>
</dbReference>
<dbReference type="InterPro" id="IPR002528">
    <property type="entry name" value="MATE_fam"/>
</dbReference>
<accession>A0A1T5BS49</accession>
<dbReference type="InterPro" id="IPR047135">
    <property type="entry name" value="YsiQ"/>
</dbReference>
<feature type="transmembrane region" description="Helical" evidence="7">
    <location>
        <begin position="323"/>
        <end position="342"/>
    </location>
</feature>
<dbReference type="Pfam" id="PF01554">
    <property type="entry name" value="MatE"/>
    <property type="match status" value="2"/>
</dbReference>
<feature type="transmembrane region" description="Helical" evidence="7">
    <location>
        <begin position="243"/>
        <end position="268"/>
    </location>
</feature>
<proteinExistence type="predicted"/>
<feature type="transmembrane region" description="Helical" evidence="7">
    <location>
        <begin position="58"/>
        <end position="81"/>
    </location>
</feature>
<dbReference type="GO" id="GO:0005886">
    <property type="term" value="C:plasma membrane"/>
    <property type="evidence" value="ECO:0007669"/>
    <property type="project" value="UniProtKB-SubCell"/>
</dbReference>
<keyword evidence="3" id="KW-1003">Cell membrane</keyword>
<evidence type="ECO:0000256" key="2">
    <source>
        <dbReference type="ARBA" id="ARBA00022448"/>
    </source>
</evidence>
<organism evidence="8 9">
    <name type="scientific">Acetoanaerobium noterae</name>
    <dbReference type="NCBI Taxonomy" id="745369"/>
    <lineage>
        <taxon>Bacteria</taxon>
        <taxon>Bacillati</taxon>
        <taxon>Bacillota</taxon>
        <taxon>Clostridia</taxon>
        <taxon>Peptostreptococcales</taxon>
        <taxon>Filifactoraceae</taxon>
        <taxon>Acetoanaerobium</taxon>
    </lineage>
</organism>
<feature type="transmembrane region" description="Helical" evidence="7">
    <location>
        <begin position="198"/>
        <end position="218"/>
    </location>
</feature>
<feature type="transmembrane region" description="Helical" evidence="7">
    <location>
        <begin position="134"/>
        <end position="154"/>
    </location>
</feature>
<name>A0A1T5BS49_9FIRM</name>
<keyword evidence="9" id="KW-1185">Reference proteome</keyword>
<dbReference type="Proteomes" id="UP000243406">
    <property type="component" value="Unassembled WGS sequence"/>
</dbReference>
<keyword evidence="6 7" id="KW-0472">Membrane</keyword>
<gene>
    <name evidence="8" type="ORF">SAMN02745120_1820</name>
</gene>
<dbReference type="AlphaFoldDB" id="A0A1T5BS49"/>
<feature type="transmembrane region" description="Helical" evidence="7">
    <location>
        <begin position="288"/>
        <end position="311"/>
    </location>
</feature>
<evidence type="ECO:0000313" key="9">
    <source>
        <dbReference type="Proteomes" id="UP000243406"/>
    </source>
</evidence>